<proteinExistence type="predicted"/>
<feature type="compositionally biased region" description="Polar residues" evidence="1">
    <location>
        <begin position="74"/>
        <end position="94"/>
    </location>
</feature>
<feature type="region of interest" description="Disordered" evidence="1">
    <location>
        <begin position="129"/>
        <end position="168"/>
    </location>
</feature>
<name>A0A5K1JUS2_9APHY</name>
<feature type="region of interest" description="Disordered" evidence="1">
    <location>
        <begin position="1"/>
        <end position="94"/>
    </location>
</feature>
<sequence length="286" mass="31186">MLDISPRQLESSISQSQSQSLPRNAASPRPVRTQDSACSHPSSILLHLARDPLASVSRADQSPTTRYEEVPHPGQQSLQIPQDEQQSAHLAQGVQHSLQIAQSVQQSLQLPHAPQQFSHESAPQLLQQWHEPAGPEGGDGFPKALLHGQPPSTPHPGQQSMQLPHAEQHALQMPHPGQQLVHLAQSSQQLLHDPHAWQQFWHVADQHPEQQSGQLPPLVGGGGSVPPATLIAESLWERGTRTGTGERLTEGEQAGEELDDGGEQAADEAWKRDARQLPLSTTRRTS</sequence>
<organism evidence="2">
    <name type="scientific">Ganoderma boninense</name>
    <dbReference type="NCBI Taxonomy" id="34458"/>
    <lineage>
        <taxon>Eukaryota</taxon>
        <taxon>Fungi</taxon>
        <taxon>Dikarya</taxon>
        <taxon>Basidiomycota</taxon>
        <taxon>Agaricomycotina</taxon>
        <taxon>Agaricomycetes</taxon>
        <taxon>Polyporales</taxon>
        <taxon>Polyporaceae</taxon>
        <taxon>Ganoderma</taxon>
    </lineage>
</organism>
<dbReference type="AlphaFoldDB" id="A0A5K1JUS2"/>
<evidence type="ECO:0000313" key="2">
    <source>
        <dbReference type="EMBL" id="VWO95555.1"/>
    </source>
</evidence>
<accession>A0A5K1JUS2</accession>
<feature type="compositionally biased region" description="Acidic residues" evidence="1">
    <location>
        <begin position="253"/>
        <end position="266"/>
    </location>
</feature>
<evidence type="ECO:0000256" key="1">
    <source>
        <dbReference type="SAM" id="MobiDB-lite"/>
    </source>
</evidence>
<dbReference type="EMBL" id="LR724934">
    <property type="protein sequence ID" value="VWO95555.1"/>
    <property type="molecule type" value="Genomic_DNA"/>
</dbReference>
<protein>
    <submittedName>
        <fullName evidence="2">Flavohemoglobin</fullName>
    </submittedName>
</protein>
<feature type="compositionally biased region" description="Polar residues" evidence="1">
    <location>
        <begin position="33"/>
        <end position="42"/>
    </location>
</feature>
<reference evidence="2" key="1">
    <citation type="submission" date="2019-10" db="EMBL/GenBank/DDBJ databases">
        <authorList>
            <person name="Nor Muhammad N."/>
        </authorList>
    </citation>
    <scope>NUCLEOTIDE SEQUENCE</scope>
</reference>
<feature type="compositionally biased region" description="Low complexity" evidence="1">
    <location>
        <begin position="11"/>
        <end position="20"/>
    </location>
</feature>
<gene>
    <name evidence="2" type="primary">Q6XX21</name>
</gene>
<feature type="region of interest" description="Disordered" evidence="1">
    <location>
        <begin position="237"/>
        <end position="286"/>
    </location>
</feature>